<proteinExistence type="predicted"/>
<evidence type="ECO:0000256" key="7">
    <source>
        <dbReference type="ARBA" id="ARBA00022840"/>
    </source>
</evidence>
<dbReference type="PANTHER" id="PTHR43065:SF46">
    <property type="entry name" value="C4-DICARBOXYLATE TRANSPORT SENSOR PROTEIN DCTB"/>
    <property type="match status" value="1"/>
</dbReference>
<dbReference type="InterPro" id="IPR036097">
    <property type="entry name" value="HisK_dim/P_sf"/>
</dbReference>
<feature type="domain" description="Histidine kinase" evidence="10">
    <location>
        <begin position="283"/>
        <end position="506"/>
    </location>
</feature>
<dbReference type="GO" id="GO:0000155">
    <property type="term" value="F:phosphorelay sensor kinase activity"/>
    <property type="evidence" value="ECO:0007669"/>
    <property type="project" value="InterPro"/>
</dbReference>
<dbReference type="InterPro" id="IPR013656">
    <property type="entry name" value="PAS_4"/>
</dbReference>
<dbReference type="Pfam" id="PF08448">
    <property type="entry name" value="PAS_4"/>
    <property type="match status" value="1"/>
</dbReference>
<dbReference type="InterPro" id="IPR011006">
    <property type="entry name" value="CheY-like_superfamily"/>
</dbReference>
<feature type="modified residue" description="4-aspartylphosphate" evidence="9">
    <location>
        <position position="62"/>
    </location>
</feature>
<dbReference type="Gene3D" id="3.40.50.2300">
    <property type="match status" value="2"/>
</dbReference>
<dbReference type="SUPFAM" id="SSF47384">
    <property type="entry name" value="Homodimeric domain of signal transducing histidine kinase"/>
    <property type="match status" value="1"/>
</dbReference>
<dbReference type="CDD" id="cd00156">
    <property type="entry name" value="REC"/>
    <property type="match status" value="1"/>
</dbReference>
<dbReference type="PANTHER" id="PTHR43065">
    <property type="entry name" value="SENSOR HISTIDINE KINASE"/>
    <property type="match status" value="1"/>
</dbReference>
<gene>
    <name evidence="13" type="ORF">EDC39_11625</name>
</gene>
<evidence type="ECO:0000256" key="4">
    <source>
        <dbReference type="ARBA" id="ARBA00022679"/>
    </source>
</evidence>
<organism evidence="13 14">
    <name type="scientific">Geothermobacter ehrlichii</name>
    <dbReference type="NCBI Taxonomy" id="213224"/>
    <lineage>
        <taxon>Bacteria</taxon>
        <taxon>Pseudomonadati</taxon>
        <taxon>Thermodesulfobacteriota</taxon>
        <taxon>Desulfuromonadia</taxon>
        <taxon>Desulfuromonadales</taxon>
        <taxon>Geothermobacteraceae</taxon>
        <taxon>Geothermobacter</taxon>
    </lineage>
</organism>
<dbReference type="CDD" id="cd00130">
    <property type="entry name" value="PAS"/>
    <property type="match status" value="1"/>
</dbReference>
<comment type="catalytic activity">
    <reaction evidence="1">
        <text>ATP + protein L-histidine = ADP + protein N-phospho-L-histidine.</text>
        <dbReference type="EC" id="2.7.13.3"/>
    </reaction>
</comment>
<evidence type="ECO:0000256" key="3">
    <source>
        <dbReference type="ARBA" id="ARBA00022553"/>
    </source>
</evidence>
<comment type="caution">
    <text evidence="13">The sequence shown here is derived from an EMBL/GenBank/DDBJ whole genome shotgun (WGS) entry which is preliminary data.</text>
</comment>
<evidence type="ECO:0000256" key="2">
    <source>
        <dbReference type="ARBA" id="ARBA00012438"/>
    </source>
</evidence>
<dbReference type="CDD" id="cd17574">
    <property type="entry name" value="REC_OmpR"/>
    <property type="match status" value="1"/>
</dbReference>
<keyword evidence="7" id="KW-0067">ATP-binding</keyword>
<feature type="modified residue" description="4-aspartylphosphate" evidence="9">
    <location>
        <position position="577"/>
    </location>
</feature>
<keyword evidence="6" id="KW-0418">Kinase</keyword>
<dbReference type="Pfam" id="PF00072">
    <property type="entry name" value="Response_reg"/>
    <property type="match status" value="2"/>
</dbReference>
<dbReference type="Gene3D" id="3.30.450.20">
    <property type="entry name" value="PAS domain"/>
    <property type="match status" value="1"/>
</dbReference>
<dbReference type="SMART" id="SM00448">
    <property type="entry name" value="REC"/>
    <property type="match status" value="2"/>
</dbReference>
<evidence type="ECO:0000313" key="14">
    <source>
        <dbReference type="Proteomes" id="UP000324159"/>
    </source>
</evidence>
<feature type="domain" description="PAC" evidence="12">
    <location>
        <begin position="218"/>
        <end position="270"/>
    </location>
</feature>
<dbReference type="InterPro" id="IPR003661">
    <property type="entry name" value="HisK_dim/P_dom"/>
</dbReference>
<evidence type="ECO:0000256" key="8">
    <source>
        <dbReference type="ARBA" id="ARBA00023012"/>
    </source>
</evidence>
<dbReference type="OrthoDB" id="9761263at2"/>
<dbReference type="Gene3D" id="3.30.565.10">
    <property type="entry name" value="Histidine kinase-like ATPase, C-terminal domain"/>
    <property type="match status" value="1"/>
</dbReference>
<dbReference type="GO" id="GO:0005524">
    <property type="term" value="F:ATP binding"/>
    <property type="evidence" value="ECO:0007669"/>
    <property type="project" value="UniProtKB-KW"/>
</dbReference>
<dbReference type="SUPFAM" id="SSF52172">
    <property type="entry name" value="CheY-like"/>
    <property type="match status" value="2"/>
</dbReference>
<dbReference type="Proteomes" id="UP000324159">
    <property type="component" value="Unassembled WGS sequence"/>
</dbReference>
<dbReference type="SMART" id="SM00091">
    <property type="entry name" value="PAS"/>
    <property type="match status" value="1"/>
</dbReference>
<dbReference type="InterPro" id="IPR001789">
    <property type="entry name" value="Sig_transdc_resp-reg_receiver"/>
</dbReference>
<dbReference type="PROSITE" id="PS50109">
    <property type="entry name" value="HIS_KIN"/>
    <property type="match status" value="1"/>
</dbReference>
<keyword evidence="8" id="KW-0902">Two-component regulatory system</keyword>
<dbReference type="SUPFAM" id="SSF55874">
    <property type="entry name" value="ATPase domain of HSP90 chaperone/DNA topoisomerase II/histidine kinase"/>
    <property type="match status" value="1"/>
</dbReference>
<dbReference type="Pfam" id="PF02518">
    <property type="entry name" value="HATPase_c"/>
    <property type="match status" value="1"/>
</dbReference>
<feature type="domain" description="Response regulatory" evidence="11">
    <location>
        <begin position="13"/>
        <end position="130"/>
    </location>
</feature>
<evidence type="ECO:0000259" key="11">
    <source>
        <dbReference type="PROSITE" id="PS50110"/>
    </source>
</evidence>
<reference evidence="13 14" key="1">
    <citation type="submission" date="2019-07" db="EMBL/GenBank/DDBJ databases">
        <title>Genomic Encyclopedia of Type Strains, Phase IV (KMG-IV): sequencing the most valuable type-strain genomes for metagenomic binning, comparative biology and taxonomic classification.</title>
        <authorList>
            <person name="Goeker M."/>
        </authorList>
    </citation>
    <scope>NUCLEOTIDE SEQUENCE [LARGE SCALE GENOMIC DNA]</scope>
    <source>
        <strain evidence="13 14">SS015</strain>
    </source>
</reference>
<dbReference type="Gene3D" id="1.10.287.130">
    <property type="match status" value="1"/>
</dbReference>
<evidence type="ECO:0000313" key="13">
    <source>
        <dbReference type="EMBL" id="TYO95818.1"/>
    </source>
</evidence>
<dbReference type="AlphaFoldDB" id="A0A5D3WEW8"/>
<protein>
    <recommendedName>
        <fullName evidence="2">histidine kinase</fullName>
        <ecNumber evidence="2">2.7.13.3</ecNumber>
    </recommendedName>
</protein>
<sequence length="647" mass="72648">MTSMTSTGAKPARILLVDDNEFGRYTTARQLQQGGYIVEEATTGQQALERAMNEEFDLVVLDVKLPDMDGRWVCQQLKNHPRTAELPVVHLSAAAVDDHDRVKGLELGADAYLAQPVEPAVLRATIQALLRTKVAMRKARENEERYRTLSNEFRQLLDALPDMLCSISQEFVISWVNGEVEKRMDLAAEQLVGRRCYQVFPECSAAHNKCPGRKTMQTGQEAMEILSDNQGRIWELRCFPTRDATGKLTGVIEMRRDITEQRLLEERLRQTEKLEAVGKLAGGVAHDFNNLLSVILSLSQLCCQRLEADHPLMPIMKQILLAAERSAEITQQLLTFARRHITRPKLFDLNQRVDKSLLMLRRLVREDIELRFSRDRSLPLLRFDPAQLDQILLNLVINARDAIQEKMAPGYHGVIEVGTAFRRQETDGEDTSGWLLLSVRDNGIGMDEATRKKIFDPFFTTKEGGRGSGLGLATVYGIVRQNRGSIEVESEPGRGSCFTICLPAVSHEADSPLQDHPAPEDLRGNETLLVVDDELQVLTAARLLLEEAGYRVLTANSPAEAEILAAGNRELSLLLTDVVMPKMTGPELAGRLVADHPGLKVILMSGYADQEVFEQMAVAYDELLLKPFTRERLLRQIRAVLDQPRMR</sequence>
<evidence type="ECO:0000259" key="10">
    <source>
        <dbReference type="PROSITE" id="PS50109"/>
    </source>
</evidence>
<name>A0A5D3WEW8_9BACT</name>
<dbReference type="InterPro" id="IPR005467">
    <property type="entry name" value="His_kinase_dom"/>
</dbReference>
<dbReference type="InterPro" id="IPR000014">
    <property type="entry name" value="PAS"/>
</dbReference>
<evidence type="ECO:0000256" key="6">
    <source>
        <dbReference type="ARBA" id="ARBA00022777"/>
    </source>
</evidence>
<dbReference type="InterPro" id="IPR003594">
    <property type="entry name" value="HATPase_dom"/>
</dbReference>
<dbReference type="InterPro" id="IPR004358">
    <property type="entry name" value="Sig_transdc_His_kin-like_C"/>
</dbReference>
<dbReference type="PROSITE" id="PS50110">
    <property type="entry name" value="RESPONSE_REGULATORY"/>
    <property type="match status" value="2"/>
</dbReference>
<dbReference type="CDD" id="cd00082">
    <property type="entry name" value="HisKA"/>
    <property type="match status" value="1"/>
</dbReference>
<dbReference type="InterPro" id="IPR036890">
    <property type="entry name" value="HATPase_C_sf"/>
</dbReference>
<dbReference type="PRINTS" id="PR00344">
    <property type="entry name" value="BCTRLSENSOR"/>
</dbReference>
<keyword evidence="5" id="KW-0547">Nucleotide-binding</keyword>
<evidence type="ECO:0000256" key="9">
    <source>
        <dbReference type="PROSITE-ProRule" id="PRU00169"/>
    </source>
</evidence>
<evidence type="ECO:0000256" key="5">
    <source>
        <dbReference type="ARBA" id="ARBA00022741"/>
    </source>
</evidence>
<keyword evidence="4" id="KW-0808">Transferase</keyword>
<dbReference type="SMART" id="SM00387">
    <property type="entry name" value="HATPase_c"/>
    <property type="match status" value="1"/>
</dbReference>
<dbReference type="SUPFAM" id="SSF55785">
    <property type="entry name" value="PYP-like sensor domain (PAS domain)"/>
    <property type="match status" value="1"/>
</dbReference>
<dbReference type="PROSITE" id="PS50113">
    <property type="entry name" value="PAC"/>
    <property type="match status" value="1"/>
</dbReference>
<dbReference type="EC" id="2.7.13.3" evidence="2"/>
<dbReference type="InterPro" id="IPR000700">
    <property type="entry name" value="PAS-assoc_C"/>
</dbReference>
<keyword evidence="14" id="KW-1185">Reference proteome</keyword>
<keyword evidence="3 9" id="KW-0597">Phosphoprotein</keyword>
<feature type="domain" description="Response regulatory" evidence="11">
    <location>
        <begin position="527"/>
        <end position="641"/>
    </location>
</feature>
<dbReference type="InterPro" id="IPR035965">
    <property type="entry name" value="PAS-like_dom_sf"/>
</dbReference>
<evidence type="ECO:0000259" key="12">
    <source>
        <dbReference type="PROSITE" id="PS50113"/>
    </source>
</evidence>
<evidence type="ECO:0000256" key="1">
    <source>
        <dbReference type="ARBA" id="ARBA00000085"/>
    </source>
</evidence>
<dbReference type="EMBL" id="VNIB01000016">
    <property type="protein sequence ID" value="TYO95818.1"/>
    <property type="molecule type" value="Genomic_DNA"/>
</dbReference>
<accession>A0A5D3WEW8</accession>
<dbReference type="NCBIfam" id="TIGR00229">
    <property type="entry name" value="sensory_box"/>
    <property type="match status" value="1"/>
</dbReference>